<dbReference type="EMBL" id="JAIWYP010000008">
    <property type="protein sequence ID" value="KAH3789054.1"/>
    <property type="molecule type" value="Genomic_DNA"/>
</dbReference>
<protein>
    <submittedName>
        <fullName evidence="1">Uncharacterized protein</fullName>
    </submittedName>
</protein>
<sequence>MKELDDKLTSLKTSVMTDADNCSKLKNELKRLSSSTHNIVDKGKAELTFIASNKCLVNIKLSDTYLKKNSVQVESSLTFLADSDVQQNLSKLSGLGRIVLSINKLSMLEDPDTVFTVQGISEYYDVSIQSDSKSCYINAICVLSDNKILIADVSNKRLKLLNHQYQVVDHCDLSAAPRDICQITPREVAVIVDQDDTHEVQYGSVHVNGGRLIKTRNLRLEHGCNGIAYNLQDLYLTFGTVLCKNSMSDGLLKTVYEGTGWYTGKI</sequence>
<gene>
    <name evidence="1" type="ORF">DPMN_167221</name>
</gene>
<evidence type="ECO:0000313" key="2">
    <source>
        <dbReference type="Proteomes" id="UP000828390"/>
    </source>
</evidence>
<reference evidence="1" key="2">
    <citation type="submission" date="2020-11" db="EMBL/GenBank/DDBJ databases">
        <authorList>
            <person name="McCartney M.A."/>
            <person name="Auch B."/>
            <person name="Kono T."/>
            <person name="Mallez S."/>
            <person name="Becker A."/>
            <person name="Gohl D.M."/>
            <person name="Silverstein K.A.T."/>
            <person name="Koren S."/>
            <person name="Bechman K.B."/>
            <person name="Herman A."/>
            <person name="Abrahante J.E."/>
            <person name="Garbe J."/>
        </authorList>
    </citation>
    <scope>NUCLEOTIDE SEQUENCE</scope>
    <source>
        <strain evidence="1">Duluth1</strain>
        <tissue evidence="1">Whole animal</tissue>
    </source>
</reference>
<evidence type="ECO:0000313" key="1">
    <source>
        <dbReference type="EMBL" id="KAH3789054.1"/>
    </source>
</evidence>
<name>A0A9D4EYE2_DREPO</name>
<accession>A0A9D4EYE2</accession>
<dbReference type="AlphaFoldDB" id="A0A9D4EYE2"/>
<proteinExistence type="predicted"/>
<comment type="caution">
    <text evidence="1">The sequence shown here is derived from an EMBL/GenBank/DDBJ whole genome shotgun (WGS) entry which is preliminary data.</text>
</comment>
<dbReference type="Proteomes" id="UP000828390">
    <property type="component" value="Unassembled WGS sequence"/>
</dbReference>
<organism evidence="1 2">
    <name type="scientific">Dreissena polymorpha</name>
    <name type="common">Zebra mussel</name>
    <name type="synonym">Mytilus polymorpha</name>
    <dbReference type="NCBI Taxonomy" id="45954"/>
    <lineage>
        <taxon>Eukaryota</taxon>
        <taxon>Metazoa</taxon>
        <taxon>Spiralia</taxon>
        <taxon>Lophotrochozoa</taxon>
        <taxon>Mollusca</taxon>
        <taxon>Bivalvia</taxon>
        <taxon>Autobranchia</taxon>
        <taxon>Heteroconchia</taxon>
        <taxon>Euheterodonta</taxon>
        <taxon>Imparidentia</taxon>
        <taxon>Neoheterodontei</taxon>
        <taxon>Myida</taxon>
        <taxon>Dreissenoidea</taxon>
        <taxon>Dreissenidae</taxon>
        <taxon>Dreissena</taxon>
    </lineage>
</organism>
<reference evidence="1" key="1">
    <citation type="journal article" date="2019" name="bioRxiv">
        <title>The Genome of the Zebra Mussel, Dreissena polymorpha: A Resource for Invasive Species Research.</title>
        <authorList>
            <person name="McCartney M.A."/>
            <person name="Auch B."/>
            <person name="Kono T."/>
            <person name="Mallez S."/>
            <person name="Zhang Y."/>
            <person name="Obille A."/>
            <person name="Becker A."/>
            <person name="Abrahante J.E."/>
            <person name="Garbe J."/>
            <person name="Badalamenti J.P."/>
            <person name="Herman A."/>
            <person name="Mangelson H."/>
            <person name="Liachko I."/>
            <person name="Sullivan S."/>
            <person name="Sone E.D."/>
            <person name="Koren S."/>
            <person name="Silverstein K.A.T."/>
            <person name="Beckman K.B."/>
            <person name="Gohl D.M."/>
        </authorList>
    </citation>
    <scope>NUCLEOTIDE SEQUENCE</scope>
    <source>
        <strain evidence="1">Duluth1</strain>
        <tissue evidence="1">Whole animal</tissue>
    </source>
</reference>
<keyword evidence="2" id="KW-1185">Reference proteome</keyword>